<dbReference type="Gene3D" id="1.10.287.950">
    <property type="entry name" value="Methyl-accepting chemotaxis protein"/>
    <property type="match status" value="1"/>
</dbReference>
<evidence type="ECO:0000256" key="3">
    <source>
        <dbReference type="SAM" id="Coils"/>
    </source>
</evidence>
<dbReference type="EMBL" id="SLUO01000019">
    <property type="protein sequence ID" value="TCL54588.1"/>
    <property type="molecule type" value="Genomic_DNA"/>
</dbReference>
<dbReference type="GO" id="GO:0016020">
    <property type="term" value="C:membrane"/>
    <property type="evidence" value="ECO:0007669"/>
    <property type="project" value="InterPro"/>
</dbReference>
<accession>A0A4R1QLK4</accession>
<dbReference type="Gene3D" id="3.30.450.20">
    <property type="entry name" value="PAS domain"/>
    <property type="match status" value="1"/>
</dbReference>
<dbReference type="PANTHER" id="PTHR32089">
    <property type="entry name" value="METHYL-ACCEPTING CHEMOTAXIS PROTEIN MCPB"/>
    <property type="match status" value="1"/>
</dbReference>
<keyword evidence="3" id="KW-0175">Coiled coil</keyword>
<evidence type="ECO:0000256" key="4">
    <source>
        <dbReference type="SAM" id="Phobius"/>
    </source>
</evidence>
<dbReference type="Pfam" id="PF00015">
    <property type="entry name" value="MCPsignal"/>
    <property type="match status" value="1"/>
</dbReference>
<sequence length="687" mass="76264">MKKEKHEGDKKRKVTTSIKKLLIAGFSIPVICVIIVGVFSYQRASEEIVAVCEESMKNTMKMTLQYLDYVFAGVQSECVQLLVDDNTVNYIKGSSFDIMEKNKQLSAVKTNVLAKEKANKFISGIHLIPSGKLQTVTSASVIQTGFFEELEEGIAEKSSWTGKHTLIDERLNIAKDDYALSYMQKSMENNAVVVVDIGKAELVQLLKELDFGEGSRISLITADGREIAAGRDDGIAFMGEDFFKEINGEGFSSLSQYVTYEDKEYLYVQMQSGQNGALLCAMIPEETIMTRVSSIKMVVFLFVILSCFLAILTAAFISKQLVKAVKGMAQILGEVSEGNLLVKEKSFYLKEINVLSGHVSRMIGKTKKMLIQVKNCDCAIEDSMENLKVSSADVQETAASITDVVKDINQGISRQATELERCREKMEYLSEQIELVNESTGKIKATADKTDEFISGMEITMTELQENAKDVEAVSDTAVKHMLQLKEQSANIESFLEIINEMADSTNLLSLNASIEAARVGEAGRGFAVVAGEIHKLADGSSQAAEEIRKIIKEIEQQVVRTESAVHETKKAVEIQKEKAELTTGTFYAMREQVDGLTVSLEHIAESVSEMDRQRKEALEAVREISEVSEENILYSDKVMEQVKQQKALSGNLTGIVSVMKSNMEELGKALNQFRVDEKEKSFQNEK</sequence>
<dbReference type="OrthoDB" id="9814363at2"/>
<evidence type="ECO:0000256" key="1">
    <source>
        <dbReference type="ARBA" id="ARBA00023224"/>
    </source>
</evidence>
<name>A0A4R1QLK4_9FIRM</name>
<feature type="domain" description="Methyl-accepting transducer" evidence="5">
    <location>
        <begin position="390"/>
        <end position="626"/>
    </location>
</feature>
<evidence type="ECO:0000259" key="5">
    <source>
        <dbReference type="PROSITE" id="PS50111"/>
    </source>
</evidence>
<dbReference type="SMART" id="SM00283">
    <property type="entry name" value="MA"/>
    <property type="match status" value="1"/>
</dbReference>
<evidence type="ECO:0000256" key="2">
    <source>
        <dbReference type="PROSITE-ProRule" id="PRU00284"/>
    </source>
</evidence>
<feature type="coiled-coil region" evidence="3">
    <location>
        <begin position="545"/>
        <end position="572"/>
    </location>
</feature>
<keyword evidence="4" id="KW-1133">Transmembrane helix</keyword>
<dbReference type="CDD" id="cd18774">
    <property type="entry name" value="PDC2_HK_sensor"/>
    <property type="match status" value="1"/>
</dbReference>
<keyword evidence="4" id="KW-0472">Membrane</keyword>
<protein>
    <submittedName>
        <fullName evidence="6">Methyl-accepting chemotaxis protein</fullName>
    </submittedName>
</protein>
<evidence type="ECO:0000313" key="7">
    <source>
        <dbReference type="Proteomes" id="UP000295718"/>
    </source>
</evidence>
<dbReference type="PANTHER" id="PTHR32089:SF112">
    <property type="entry name" value="LYSOZYME-LIKE PROTEIN-RELATED"/>
    <property type="match status" value="1"/>
</dbReference>
<feature type="transmembrane region" description="Helical" evidence="4">
    <location>
        <begin position="297"/>
        <end position="318"/>
    </location>
</feature>
<keyword evidence="4" id="KW-0812">Transmembrane</keyword>
<comment type="caution">
    <text evidence="6">The sequence shown here is derived from an EMBL/GenBank/DDBJ whole genome shotgun (WGS) entry which is preliminary data.</text>
</comment>
<gene>
    <name evidence="6" type="ORF">EDD76_11911</name>
</gene>
<reference evidence="6 7" key="1">
    <citation type="submission" date="2019-03" db="EMBL/GenBank/DDBJ databases">
        <title>Genomic Encyclopedia of Type Strains, Phase IV (KMG-IV): sequencing the most valuable type-strain genomes for metagenomic binning, comparative biology and taxonomic classification.</title>
        <authorList>
            <person name="Goeker M."/>
        </authorList>
    </citation>
    <scope>NUCLEOTIDE SEQUENCE [LARGE SCALE GENOMIC DNA]</scope>
    <source>
        <strain evidence="6 7">DSM 100556</strain>
    </source>
</reference>
<feature type="transmembrane region" description="Helical" evidence="4">
    <location>
        <begin position="21"/>
        <end position="41"/>
    </location>
</feature>
<keyword evidence="7" id="KW-1185">Reference proteome</keyword>
<dbReference type="GO" id="GO:0007165">
    <property type="term" value="P:signal transduction"/>
    <property type="evidence" value="ECO:0007669"/>
    <property type="project" value="UniProtKB-KW"/>
</dbReference>
<organism evidence="6 7">
    <name type="scientific">Kineothrix alysoides</name>
    <dbReference type="NCBI Taxonomy" id="1469948"/>
    <lineage>
        <taxon>Bacteria</taxon>
        <taxon>Bacillati</taxon>
        <taxon>Bacillota</taxon>
        <taxon>Clostridia</taxon>
        <taxon>Lachnospirales</taxon>
        <taxon>Lachnospiraceae</taxon>
        <taxon>Kineothrix</taxon>
    </lineage>
</organism>
<dbReference type="RefSeq" id="WP_031391917.1">
    <property type="nucleotide sequence ID" value="NZ_JPNB01000002.1"/>
</dbReference>
<dbReference type="STRING" id="1469948.GCA_000732725_03284"/>
<dbReference type="AlphaFoldDB" id="A0A4R1QLK4"/>
<dbReference type="PROSITE" id="PS50111">
    <property type="entry name" value="CHEMOTAXIS_TRANSDUC_2"/>
    <property type="match status" value="1"/>
</dbReference>
<evidence type="ECO:0000313" key="6">
    <source>
        <dbReference type="EMBL" id="TCL54588.1"/>
    </source>
</evidence>
<feature type="coiled-coil region" evidence="3">
    <location>
        <begin position="419"/>
        <end position="474"/>
    </location>
</feature>
<dbReference type="Proteomes" id="UP000295718">
    <property type="component" value="Unassembled WGS sequence"/>
</dbReference>
<dbReference type="SUPFAM" id="SSF58104">
    <property type="entry name" value="Methyl-accepting chemotaxis protein (MCP) signaling domain"/>
    <property type="match status" value="1"/>
</dbReference>
<dbReference type="InterPro" id="IPR004089">
    <property type="entry name" value="MCPsignal_dom"/>
</dbReference>
<proteinExistence type="predicted"/>
<keyword evidence="1 2" id="KW-0807">Transducer</keyword>